<evidence type="ECO:0000313" key="4">
    <source>
        <dbReference type="Proteomes" id="UP000294887"/>
    </source>
</evidence>
<comment type="caution">
    <text evidence="3">The sequence shown here is derived from an EMBL/GenBank/DDBJ whole genome shotgun (WGS) entry which is preliminary data.</text>
</comment>
<evidence type="ECO:0000256" key="2">
    <source>
        <dbReference type="SAM" id="SignalP"/>
    </source>
</evidence>
<dbReference type="RefSeq" id="WP_131905481.1">
    <property type="nucleotide sequence ID" value="NZ_BAAAFU010000004.1"/>
</dbReference>
<keyword evidence="4" id="KW-1185">Reference proteome</keyword>
<reference evidence="3 4" key="1">
    <citation type="submission" date="2019-03" db="EMBL/GenBank/DDBJ databases">
        <title>Genomic Encyclopedia of Type Strains, Phase IV (KMG-IV): sequencing the most valuable type-strain genomes for metagenomic binning, comparative biology and taxonomic classification.</title>
        <authorList>
            <person name="Goeker M."/>
        </authorList>
    </citation>
    <scope>NUCLEOTIDE SEQUENCE [LARGE SCALE GENOMIC DNA]</scope>
    <source>
        <strain evidence="3 4">DSM 24830</strain>
    </source>
</reference>
<keyword evidence="1" id="KW-0472">Membrane</keyword>
<organism evidence="3 4">
    <name type="scientific">Cocleimonas flava</name>
    <dbReference type="NCBI Taxonomy" id="634765"/>
    <lineage>
        <taxon>Bacteria</taxon>
        <taxon>Pseudomonadati</taxon>
        <taxon>Pseudomonadota</taxon>
        <taxon>Gammaproteobacteria</taxon>
        <taxon>Thiotrichales</taxon>
        <taxon>Thiotrichaceae</taxon>
        <taxon>Cocleimonas</taxon>
    </lineage>
</organism>
<feature type="signal peptide" evidence="2">
    <location>
        <begin position="1"/>
        <end position="24"/>
    </location>
</feature>
<dbReference type="EMBL" id="SMFQ01000003">
    <property type="protein sequence ID" value="TCJ87186.1"/>
    <property type="molecule type" value="Genomic_DNA"/>
</dbReference>
<keyword evidence="2" id="KW-0732">Signal</keyword>
<accession>A0A4R1EZ43</accession>
<feature type="transmembrane region" description="Helical" evidence="1">
    <location>
        <begin position="321"/>
        <end position="341"/>
    </location>
</feature>
<sequence>MLKWHTFKTKFRLGLFILSLSAFAFSLYQVTQYWNYQDVLVDISKQLKKSVSQEAIESEIDAAFIRSDFDDVRMYLEIAKKHNYPLAFSKYEQQLVEQDTQVKRIVNNTSNFIDGFLKGDGSNIAGIAGAVSADFTVVGDVRDLKKETNKYLAGKDVNELIVILSGTGIGLTALTIGSMGTAAPAKTGASMMKLAVKTQRISKGFQKQLLKLGRKIFDWPAFTRLVKQDNNLNNIQRAAKRAYHPDAIQPLKKVAVQVNTIRKSSSAVDTLHLLKYVETTDDLRHLEKVTLKYGSQTKGMMKLFGKGALRTVKVLKRTTELLLSVISSIVSGVISLLLFLLRKVVI</sequence>
<dbReference type="Proteomes" id="UP000294887">
    <property type="component" value="Unassembled WGS sequence"/>
</dbReference>
<evidence type="ECO:0008006" key="5">
    <source>
        <dbReference type="Google" id="ProtNLM"/>
    </source>
</evidence>
<gene>
    <name evidence="3" type="ORF">EV695_1689</name>
</gene>
<keyword evidence="1" id="KW-0812">Transmembrane</keyword>
<dbReference type="OrthoDB" id="8364552at2"/>
<dbReference type="AlphaFoldDB" id="A0A4R1EZ43"/>
<evidence type="ECO:0000256" key="1">
    <source>
        <dbReference type="SAM" id="Phobius"/>
    </source>
</evidence>
<proteinExistence type="predicted"/>
<keyword evidence="1" id="KW-1133">Transmembrane helix</keyword>
<name>A0A4R1EZ43_9GAMM</name>
<feature type="chain" id="PRO_5020364350" description="Methyl-accepting chemotaxis protein" evidence="2">
    <location>
        <begin position="25"/>
        <end position="346"/>
    </location>
</feature>
<evidence type="ECO:0000313" key="3">
    <source>
        <dbReference type="EMBL" id="TCJ87186.1"/>
    </source>
</evidence>
<protein>
    <recommendedName>
        <fullName evidence="5">Methyl-accepting chemotaxis protein</fullName>
    </recommendedName>
</protein>